<dbReference type="GO" id="GO:0005886">
    <property type="term" value="C:plasma membrane"/>
    <property type="evidence" value="ECO:0007669"/>
    <property type="project" value="UniProtKB-SubCell"/>
</dbReference>
<evidence type="ECO:0000256" key="3">
    <source>
        <dbReference type="ARBA" id="ARBA00022692"/>
    </source>
</evidence>
<dbReference type="InterPro" id="IPR050189">
    <property type="entry name" value="MFS_Efflux_Transporters"/>
</dbReference>
<dbReference type="RefSeq" id="WP_067671104.1">
    <property type="nucleotide sequence ID" value="NZ_CBCSIK010000010.1"/>
</dbReference>
<dbReference type="InterPro" id="IPR011701">
    <property type="entry name" value="MFS"/>
</dbReference>
<dbReference type="EMBL" id="LUAW01000038">
    <property type="protein sequence ID" value="KYQ70930.1"/>
    <property type="molecule type" value="Genomic_DNA"/>
</dbReference>
<comment type="caution">
    <text evidence="8">The sequence shown here is derived from an EMBL/GenBank/DDBJ whole genome shotgun (WGS) entry which is preliminary data.</text>
</comment>
<feature type="transmembrane region" description="Helical" evidence="6">
    <location>
        <begin position="53"/>
        <end position="74"/>
    </location>
</feature>
<feature type="transmembrane region" description="Helical" evidence="6">
    <location>
        <begin position="140"/>
        <end position="160"/>
    </location>
</feature>
<feature type="domain" description="Major facilitator superfamily (MFS) profile" evidence="7">
    <location>
        <begin position="16"/>
        <end position="388"/>
    </location>
</feature>
<organism evidence="8 9">
    <name type="scientific">Acinetobacter pragensis</name>
    <dbReference type="NCBI Taxonomy" id="1806892"/>
    <lineage>
        <taxon>Bacteria</taxon>
        <taxon>Pseudomonadati</taxon>
        <taxon>Pseudomonadota</taxon>
        <taxon>Gammaproteobacteria</taxon>
        <taxon>Moraxellales</taxon>
        <taxon>Moraxellaceae</taxon>
        <taxon>Acinetobacter</taxon>
    </lineage>
</organism>
<name>A0A151XYM9_9GAMM</name>
<dbReference type="Gene3D" id="1.20.1250.20">
    <property type="entry name" value="MFS general substrate transporter like domains"/>
    <property type="match status" value="1"/>
</dbReference>
<keyword evidence="4 6" id="KW-1133">Transmembrane helix</keyword>
<feature type="transmembrane region" description="Helical" evidence="6">
    <location>
        <begin position="246"/>
        <end position="269"/>
    </location>
</feature>
<evidence type="ECO:0000313" key="9">
    <source>
        <dbReference type="Proteomes" id="UP000076276"/>
    </source>
</evidence>
<evidence type="ECO:0000256" key="2">
    <source>
        <dbReference type="ARBA" id="ARBA00022475"/>
    </source>
</evidence>
<dbReference type="Pfam" id="PF07690">
    <property type="entry name" value="MFS_1"/>
    <property type="match status" value="1"/>
</dbReference>
<dbReference type="InterPro" id="IPR036259">
    <property type="entry name" value="MFS_trans_sf"/>
</dbReference>
<evidence type="ECO:0000256" key="6">
    <source>
        <dbReference type="SAM" id="Phobius"/>
    </source>
</evidence>
<feature type="transmembrane region" description="Helical" evidence="6">
    <location>
        <begin position="336"/>
        <end position="356"/>
    </location>
</feature>
<protein>
    <submittedName>
        <fullName evidence="8">MFS transporter</fullName>
    </submittedName>
</protein>
<dbReference type="CDD" id="cd17324">
    <property type="entry name" value="MFS_NepI_like"/>
    <property type="match status" value="1"/>
</dbReference>
<evidence type="ECO:0000256" key="5">
    <source>
        <dbReference type="ARBA" id="ARBA00023136"/>
    </source>
</evidence>
<feature type="transmembrane region" description="Helical" evidence="6">
    <location>
        <begin position="105"/>
        <end position="128"/>
    </location>
</feature>
<dbReference type="GO" id="GO:0022857">
    <property type="term" value="F:transmembrane transporter activity"/>
    <property type="evidence" value="ECO:0007669"/>
    <property type="project" value="InterPro"/>
</dbReference>
<dbReference type="PANTHER" id="PTHR43124:SF3">
    <property type="entry name" value="CHLORAMPHENICOL EFFLUX PUMP RV0191"/>
    <property type="match status" value="1"/>
</dbReference>
<evidence type="ECO:0000256" key="1">
    <source>
        <dbReference type="ARBA" id="ARBA00004651"/>
    </source>
</evidence>
<keyword evidence="2" id="KW-1003">Cell membrane</keyword>
<dbReference type="InterPro" id="IPR020846">
    <property type="entry name" value="MFS_dom"/>
</dbReference>
<evidence type="ECO:0000313" key="8">
    <source>
        <dbReference type="EMBL" id="KYQ70930.1"/>
    </source>
</evidence>
<keyword evidence="9" id="KW-1185">Reference proteome</keyword>
<feature type="transmembrane region" description="Helical" evidence="6">
    <location>
        <begin position="276"/>
        <end position="294"/>
    </location>
</feature>
<dbReference type="OrthoDB" id="2810795at2"/>
<feature type="transmembrane region" description="Helical" evidence="6">
    <location>
        <begin position="166"/>
        <end position="186"/>
    </location>
</feature>
<accession>A0A151XYM9</accession>
<feature type="transmembrane region" description="Helical" evidence="6">
    <location>
        <begin position="81"/>
        <end position="99"/>
    </location>
</feature>
<dbReference type="Proteomes" id="UP000076276">
    <property type="component" value="Unassembled WGS sequence"/>
</dbReference>
<proteinExistence type="predicted"/>
<keyword evidence="5 6" id="KW-0472">Membrane</keyword>
<evidence type="ECO:0000256" key="4">
    <source>
        <dbReference type="ARBA" id="ARBA00022989"/>
    </source>
</evidence>
<feature type="transmembrane region" description="Helical" evidence="6">
    <location>
        <begin position="362"/>
        <end position="383"/>
    </location>
</feature>
<feature type="transmembrane region" description="Helical" evidence="6">
    <location>
        <begin position="300"/>
        <end position="324"/>
    </location>
</feature>
<dbReference type="PROSITE" id="PS50850">
    <property type="entry name" value="MFS"/>
    <property type="match status" value="1"/>
</dbReference>
<comment type="subcellular location">
    <subcellularLocation>
        <location evidence="1">Cell membrane</location>
        <topology evidence="1">Multi-pass membrane protein</topology>
    </subcellularLocation>
</comment>
<reference evidence="8 9" key="1">
    <citation type="submission" date="2016-03" db="EMBL/GenBank/DDBJ databases">
        <title>Acinetobacter genomospecies 28 strain ANC 4149.</title>
        <authorList>
            <person name="Radolfova-Krizova L."/>
            <person name="Nemec A."/>
        </authorList>
    </citation>
    <scope>NUCLEOTIDE SEQUENCE [LARGE SCALE GENOMIC DNA]</scope>
    <source>
        <strain evidence="8 9">ANC 4149</strain>
    </source>
</reference>
<dbReference type="PANTHER" id="PTHR43124">
    <property type="entry name" value="PURINE EFFLUX PUMP PBUE"/>
    <property type="match status" value="1"/>
</dbReference>
<keyword evidence="3 6" id="KW-0812">Transmembrane</keyword>
<evidence type="ECO:0000259" key="7">
    <source>
        <dbReference type="PROSITE" id="PS50850"/>
    </source>
</evidence>
<dbReference type="SUPFAM" id="SSF103473">
    <property type="entry name" value="MFS general substrate transporter"/>
    <property type="match status" value="1"/>
</dbReference>
<feature type="transmembrane region" description="Helical" evidence="6">
    <location>
        <begin position="17"/>
        <end position="41"/>
    </location>
</feature>
<sequence>MNSVNNLPTEHLPIGKLLAFTLAGFITIMTEIIPAGLLPLISKDLGVSESLTGQLISVYALGSVVTAIPIVFATRSWSRKSLFLLAISGLLIFNSLTAISSNYIVILFLRFLAGMSAGVIWGILAGYARNMVSGNLQGKAMAIVGVGQPIALCMGVPIATWLGSMFGWRGVFFMISSLTLCLIIWVQTNLPNIQGQFVDKRTSVKEVFYYPGIRPILAVLFLWMFAHNILYTFIAPYIISVDLDKFLDFILLAFGLFSILGIWFTGIFIDRALRKLVLISLLGFAVAAILMGLFSGHALMVVIGIALWGVTFGGAPTLLQTAIADTSGNDVDIAQSMLVTVFNLAVAGGGITGGILLKEIGISSFFISMTFLSLIGLFIVFLAHKNGFKSGSRLSIE</sequence>
<gene>
    <name evidence="8" type="ORF">AZH43_16750</name>
</gene>
<dbReference type="AlphaFoldDB" id="A0A151XYM9"/>
<dbReference type="STRING" id="1806892.AZH43_16750"/>